<evidence type="ECO:0000313" key="2">
    <source>
        <dbReference type="Proteomes" id="UP001066276"/>
    </source>
</evidence>
<protein>
    <submittedName>
        <fullName evidence="1">Uncharacterized protein</fullName>
    </submittedName>
</protein>
<accession>A0AAV7UD35</accession>
<proteinExistence type="predicted"/>
<gene>
    <name evidence="1" type="ORF">NDU88_003112</name>
</gene>
<dbReference type="AlphaFoldDB" id="A0AAV7UD35"/>
<evidence type="ECO:0000313" key="1">
    <source>
        <dbReference type="EMBL" id="KAJ1186330.1"/>
    </source>
</evidence>
<dbReference type="Proteomes" id="UP001066276">
    <property type="component" value="Chromosome 3_1"/>
</dbReference>
<name>A0AAV7UD35_PLEWA</name>
<organism evidence="1 2">
    <name type="scientific">Pleurodeles waltl</name>
    <name type="common">Iberian ribbed newt</name>
    <dbReference type="NCBI Taxonomy" id="8319"/>
    <lineage>
        <taxon>Eukaryota</taxon>
        <taxon>Metazoa</taxon>
        <taxon>Chordata</taxon>
        <taxon>Craniata</taxon>
        <taxon>Vertebrata</taxon>
        <taxon>Euteleostomi</taxon>
        <taxon>Amphibia</taxon>
        <taxon>Batrachia</taxon>
        <taxon>Caudata</taxon>
        <taxon>Salamandroidea</taxon>
        <taxon>Salamandridae</taxon>
        <taxon>Pleurodelinae</taxon>
        <taxon>Pleurodeles</taxon>
    </lineage>
</organism>
<comment type="caution">
    <text evidence="1">The sequence shown here is derived from an EMBL/GenBank/DDBJ whole genome shotgun (WGS) entry which is preliminary data.</text>
</comment>
<reference evidence="1" key="1">
    <citation type="journal article" date="2022" name="bioRxiv">
        <title>Sequencing and chromosome-scale assembly of the giantPleurodeles waltlgenome.</title>
        <authorList>
            <person name="Brown T."/>
            <person name="Elewa A."/>
            <person name="Iarovenko S."/>
            <person name="Subramanian E."/>
            <person name="Araus A.J."/>
            <person name="Petzold A."/>
            <person name="Susuki M."/>
            <person name="Suzuki K.-i.T."/>
            <person name="Hayashi T."/>
            <person name="Toyoda A."/>
            <person name="Oliveira C."/>
            <person name="Osipova E."/>
            <person name="Leigh N.D."/>
            <person name="Simon A."/>
            <person name="Yun M.H."/>
        </authorList>
    </citation>
    <scope>NUCLEOTIDE SEQUENCE</scope>
    <source>
        <strain evidence="1">20211129_DDA</strain>
        <tissue evidence="1">Liver</tissue>
    </source>
</reference>
<dbReference type="EMBL" id="JANPWB010000005">
    <property type="protein sequence ID" value="KAJ1186330.1"/>
    <property type="molecule type" value="Genomic_DNA"/>
</dbReference>
<sequence>MGEGPYPKAQSHEKEGVLRVTKGRDRRCKKCPLHGQSLESGEALQVEARDVGSDYDHKLSWVVATHTPKGDISLPCVGQGSVRAQYHLNRRSHNT</sequence>
<keyword evidence="2" id="KW-1185">Reference proteome</keyword>